<comment type="caution">
    <text evidence="2">The sequence shown here is derived from an EMBL/GenBank/DDBJ whole genome shotgun (WGS) entry which is preliminary data.</text>
</comment>
<evidence type="ECO:0008006" key="4">
    <source>
        <dbReference type="Google" id="ProtNLM"/>
    </source>
</evidence>
<feature type="transmembrane region" description="Helical" evidence="1">
    <location>
        <begin position="27"/>
        <end position="48"/>
    </location>
</feature>
<keyword evidence="1" id="KW-0472">Membrane</keyword>
<dbReference type="Proteomes" id="UP000221538">
    <property type="component" value="Unassembled WGS sequence"/>
</dbReference>
<accession>A0A292ZA49</accession>
<feature type="transmembrane region" description="Helical" evidence="1">
    <location>
        <begin position="60"/>
        <end position="80"/>
    </location>
</feature>
<protein>
    <recommendedName>
        <fullName evidence="4">MerC domain-containing protein</fullName>
    </recommendedName>
</protein>
<evidence type="ECO:0000313" key="2">
    <source>
        <dbReference type="EMBL" id="GAY19684.1"/>
    </source>
</evidence>
<dbReference type="EMBL" id="BEWI01000030">
    <property type="protein sequence ID" value="GAY19684.1"/>
    <property type="molecule type" value="Genomic_DNA"/>
</dbReference>
<dbReference type="Pfam" id="PF03203">
    <property type="entry name" value="MerC"/>
    <property type="match status" value="1"/>
</dbReference>
<gene>
    <name evidence="2" type="ORF">SFOMI_0204</name>
</gene>
<reference evidence="2 3" key="1">
    <citation type="journal article" date="2013" name="Biodegradation">
        <title>Occurrence of 4-tert-butylphenol (4-t-BP) biodegradation in an aquatic sample caused by the presence of Spirodela polyrrhiza and isolation of a 4-t-BP-utilizing bacterium.</title>
        <authorList>
            <person name="Ogata Y."/>
            <person name="Toyama T."/>
            <person name="Yu N."/>
            <person name="Wang X."/>
            <person name="Sei K."/>
            <person name="Ike M."/>
        </authorList>
    </citation>
    <scope>NUCLEOTIDE SEQUENCE [LARGE SCALE GENOMIC DNA]</scope>
    <source>
        <strain evidence="2 3">OMI</strain>
    </source>
</reference>
<dbReference type="AlphaFoldDB" id="A0A292ZA49"/>
<keyword evidence="1" id="KW-0812">Transmembrane</keyword>
<name>A0A292ZA49_SPHSA</name>
<dbReference type="InterPro" id="IPR004891">
    <property type="entry name" value="Mercury-R_MerC"/>
</dbReference>
<evidence type="ECO:0000256" key="1">
    <source>
        <dbReference type="SAM" id="Phobius"/>
    </source>
</evidence>
<proteinExistence type="predicted"/>
<organism evidence="2 3">
    <name type="scientific">Sphingobium fuliginis (strain ATCC 27551)</name>
    <dbReference type="NCBI Taxonomy" id="336203"/>
    <lineage>
        <taxon>Bacteria</taxon>
        <taxon>Pseudomonadati</taxon>
        <taxon>Pseudomonadota</taxon>
        <taxon>Alphaproteobacteria</taxon>
        <taxon>Sphingomonadales</taxon>
        <taxon>Sphingomonadaceae</taxon>
        <taxon>Sphingobium</taxon>
    </lineage>
</organism>
<dbReference type="GO" id="GO:0015097">
    <property type="term" value="F:mercury ion transmembrane transporter activity"/>
    <property type="evidence" value="ECO:0007669"/>
    <property type="project" value="InterPro"/>
</dbReference>
<sequence>MLGLAYVARTMPISLRQHLLNGRIDRIAIALSGVCVAHCFGTAVLLGVLASAGRIFESPIFHEAGLVLAILLGAVALGHGAVAHGFMMPAAIGSLGLGIMAGALTMDHGWQESAYTLLGVAILALGHDLNHRAGR</sequence>
<evidence type="ECO:0000313" key="3">
    <source>
        <dbReference type="Proteomes" id="UP000221538"/>
    </source>
</evidence>
<reference evidence="2 3" key="2">
    <citation type="journal article" date="2013" name="Environ. Sci. Technol.">
        <title>The 4-tert-butylphenol-utilizing bacterium Sphingobium fuliginis OMI can degrade bisphenols via phenolic ring hydroxylation and meta-cleavage pathway.</title>
        <authorList>
            <person name="Ogata Y."/>
            <person name="Goda S."/>
            <person name="Toyama T."/>
            <person name="Sei K."/>
            <person name="Ike M."/>
        </authorList>
    </citation>
    <scope>NUCLEOTIDE SEQUENCE [LARGE SCALE GENOMIC DNA]</scope>
    <source>
        <strain evidence="2 3">OMI</strain>
    </source>
</reference>
<dbReference type="GO" id="GO:0016020">
    <property type="term" value="C:membrane"/>
    <property type="evidence" value="ECO:0007669"/>
    <property type="project" value="InterPro"/>
</dbReference>
<keyword evidence="1" id="KW-1133">Transmembrane helix</keyword>